<dbReference type="PROSITE" id="PS50011">
    <property type="entry name" value="PROTEIN_KINASE_DOM"/>
    <property type="match status" value="1"/>
</dbReference>
<evidence type="ECO:0000256" key="1">
    <source>
        <dbReference type="SAM" id="MobiDB-lite"/>
    </source>
</evidence>
<feature type="compositionally biased region" description="Polar residues" evidence="1">
    <location>
        <begin position="9"/>
        <end position="26"/>
    </location>
</feature>
<evidence type="ECO:0000313" key="4">
    <source>
        <dbReference type="Proteomes" id="UP001305414"/>
    </source>
</evidence>
<dbReference type="InterPro" id="IPR011009">
    <property type="entry name" value="Kinase-like_dom_sf"/>
</dbReference>
<dbReference type="InterPro" id="IPR000719">
    <property type="entry name" value="Prot_kinase_dom"/>
</dbReference>
<reference evidence="3 4" key="1">
    <citation type="submission" date="2023-10" db="EMBL/GenBank/DDBJ databases">
        <title>Draft genome sequence of Xylaria bambusicola isolate GMP-LS, the root and basal stem rot pathogen of sugarcane in Indonesia.</title>
        <authorList>
            <person name="Selvaraj P."/>
            <person name="Muralishankar V."/>
            <person name="Muruganantham S."/>
            <person name="Sp S."/>
            <person name="Haryani S."/>
            <person name="Lau K.J.X."/>
            <person name="Naqvi N.I."/>
        </authorList>
    </citation>
    <scope>NUCLEOTIDE SEQUENCE [LARGE SCALE GENOMIC DNA]</scope>
    <source>
        <strain evidence="3">GMP-LS</strain>
    </source>
</reference>
<dbReference type="EMBL" id="JAWHQM010000004">
    <property type="protein sequence ID" value="KAK5626827.1"/>
    <property type="molecule type" value="Genomic_DNA"/>
</dbReference>
<gene>
    <name evidence="3" type="ORF">RRF57_002542</name>
</gene>
<comment type="caution">
    <text evidence="3">The sequence shown here is derived from an EMBL/GenBank/DDBJ whole genome shotgun (WGS) entry which is preliminary data.</text>
</comment>
<proteinExistence type="predicted"/>
<dbReference type="GO" id="GO:0005524">
    <property type="term" value="F:ATP binding"/>
    <property type="evidence" value="ECO:0007669"/>
    <property type="project" value="InterPro"/>
</dbReference>
<evidence type="ECO:0000259" key="2">
    <source>
        <dbReference type="PROSITE" id="PS50011"/>
    </source>
</evidence>
<protein>
    <recommendedName>
        <fullName evidence="2">Protein kinase domain-containing protein</fullName>
    </recommendedName>
</protein>
<feature type="domain" description="Protein kinase" evidence="2">
    <location>
        <begin position="231"/>
        <end position="596"/>
    </location>
</feature>
<accession>A0AAN7Z2K4</accession>
<dbReference type="PANTHER" id="PTHR24359">
    <property type="entry name" value="SERINE/THREONINE-PROTEIN KINASE SBK1"/>
    <property type="match status" value="1"/>
</dbReference>
<dbReference type="Gene3D" id="1.10.510.10">
    <property type="entry name" value="Transferase(Phosphotransferase) domain 1"/>
    <property type="match status" value="1"/>
</dbReference>
<dbReference type="GO" id="GO:0004674">
    <property type="term" value="F:protein serine/threonine kinase activity"/>
    <property type="evidence" value="ECO:0007669"/>
    <property type="project" value="TreeGrafter"/>
</dbReference>
<dbReference type="SMART" id="SM00220">
    <property type="entry name" value="S_TKc"/>
    <property type="match status" value="1"/>
</dbReference>
<keyword evidence="4" id="KW-1185">Reference proteome</keyword>
<feature type="region of interest" description="Disordered" evidence="1">
    <location>
        <begin position="1"/>
        <end position="26"/>
    </location>
</feature>
<organism evidence="3 4">
    <name type="scientific">Xylaria bambusicola</name>
    <dbReference type="NCBI Taxonomy" id="326684"/>
    <lineage>
        <taxon>Eukaryota</taxon>
        <taxon>Fungi</taxon>
        <taxon>Dikarya</taxon>
        <taxon>Ascomycota</taxon>
        <taxon>Pezizomycotina</taxon>
        <taxon>Sordariomycetes</taxon>
        <taxon>Xylariomycetidae</taxon>
        <taxon>Xylariales</taxon>
        <taxon>Xylariaceae</taxon>
        <taxon>Xylaria</taxon>
    </lineage>
</organism>
<dbReference type="PANTHER" id="PTHR24359:SF37">
    <property type="entry name" value="PROTEIN KINASE DOMAIN-CONTAINING PROTEIN"/>
    <property type="match status" value="1"/>
</dbReference>
<dbReference type="Pfam" id="PF00069">
    <property type="entry name" value="Pkinase"/>
    <property type="match status" value="1"/>
</dbReference>
<dbReference type="AlphaFoldDB" id="A0AAN7Z2K4"/>
<sequence length="603" mass="68987">MFTGLPDQASPQMDTHEQSSNISLHDTGCSQHPTYCNPSLHRQYGIVSRDRLLRDLQNASVADLSESLAQPLEQRPPNFSTSSSRFIPRKILLQILDSRRVAEHLETLLDGQPSSNEIADYVSPGEEKTCHCTNGLCTGSRVILASLMRIGKEGSIIHFYNQPKPGLCDSSLPISDESLLPQLFNEFTEKEKQLFRHAQSQLRCHYLRKIEPYCQEFPELDGEAALPFSHIDERISLVDGELSVVRHVRIDPSHHDLGEEYDFALKTFKDSTFSSESFQEELQANQQVLRHERIVPIYAAFKYRQRFHFILPFASGGNLEELWQAYSTNNSQGSKPATWYSSRWLLTECLGIAESLAVIHKPTTVSEHGTQHILPPQLHADVKPRNILCYETPEGSFNLKLADFGLTRKVDENSIVEVRDLAHTKTYRPPEYDVEDNIGLNYDVWCLACMYLEFATWAILGWAAKEDFRTSRLKERNDPLTTTGERGETLEDTFFKTCIERPAWYDFSGYKIQIGSQIRETTSKKKMTDERVLRIIRGNIRISCKVKDSVTRHINKIRCHAMCDTEIRKFLDFIEAKMLVVDSGTRADSSEVEKFLRNLINGE</sequence>
<name>A0AAN7Z2K4_9PEZI</name>
<dbReference type="Proteomes" id="UP001305414">
    <property type="component" value="Unassembled WGS sequence"/>
</dbReference>
<evidence type="ECO:0000313" key="3">
    <source>
        <dbReference type="EMBL" id="KAK5626827.1"/>
    </source>
</evidence>
<dbReference type="SUPFAM" id="SSF56112">
    <property type="entry name" value="Protein kinase-like (PK-like)"/>
    <property type="match status" value="1"/>
</dbReference>